<dbReference type="HOGENOM" id="CLU_036235_3_0_1"/>
<dbReference type="InterPro" id="IPR005880">
    <property type="entry name" value="Ribosomal_uL2_bac/org-type"/>
</dbReference>
<keyword evidence="12" id="KW-1185">Reference proteome</keyword>
<dbReference type="NCBIfam" id="TIGR01171">
    <property type="entry name" value="rplB_bact"/>
    <property type="match status" value="1"/>
</dbReference>
<evidence type="ECO:0000256" key="3">
    <source>
        <dbReference type="ARBA" id="ARBA00022980"/>
    </source>
</evidence>
<dbReference type="InterPro" id="IPR014722">
    <property type="entry name" value="Rib_uL2_dom2"/>
</dbReference>
<dbReference type="Gene3D" id="4.10.950.10">
    <property type="entry name" value="Ribosomal protein L2, domain 3"/>
    <property type="match status" value="1"/>
</dbReference>
<dbReference type="FunCoup" id="J4IA42">
    <property type="interactions" value="103"/>
</dbReference>
<dbReference type="FunFam" id="2.40.50.140:FF:000128">
    <property type="entry name" value="50S ribosomal protein L2"/>
    <property type="match status" value="1"/>
</dbReference>
<dbReference type="SUPFAM" id="SSF50249">
    <property type="entry name" value="Nucleic acid-binding proteins"/>
    <property type="match status" value="1"/>
</dbReference>
<dbReference type="OrthoDB" id="268576at2759"/>
<keyword evidence="3" id="KW-0689">Ribosomal protein</keyword>
<keyword evidence="5" id="KW-0687">Ribonucleoprotein</keyword>
<dbReference type="EMBL" id="HE797071">
    <property type="protein sequence ID" value="CCM02256.1"/>
    <property type="molecule type" value="Genomic_DNA"/>
</dbReference>
<evidence type="ECO:0000313" key="11">
    <source>
        <dbReference type="EMBL" id="CCM02256.1"/>
    </source>
</evidence>
<dbReference type="InterPro" id="IPR022666">
    <property type="entry name" value="Ribosomal_uL2_RNA-bd_dom"/>
</dbReference>
<keyword evidence="4" id="KW-0496">Mitochondrion</keyword>
<evidence type="ECO:0000256" key="2">
    <source>
        <dbReference type="ARBA" id="ARBA00005636"/>
    </source>
</evidence>
<feature type="compositionally biased region" description="Basic and acidic residues" evidence="8">
    <location>
        <begin position="8"/>
        <end position="19"/>
    </location>
</feature>
<dbReference type="SMART" id="SM01383">
    <property type="entry name" value="Ribosomal_L2"/>
    <property type="match status" value="1"/>
</dbReference>
<dbReference type="FunFam" id="2.30.30.30:FF:000001">
    <property type="entry name" value="50S ribosomal protein L2"/>
    <property type="match status" value="1"/>
</dbReference>
<dbReference type="Proteomes" id="UP000006352">
    <property type="component" value="Unassembled WGS sequence"/>
</dbReference>
<accession>J4IA42</accession>
<dbReference type="InterPro" id="IPR002171">
    <property type="entry name" value="Ribosomal_uL2"/>
</dbReference>
<name>J4IA42_9APHY</name>
<dbReference type="GO" id="GO:0005762">
    <property type="term" value="C:mitochondrial large ribosomal subunit"/>
    <property type="evidence" value="ECO:0007669"/>
    <property type="project" value="TreeGrafter"/>
</dbReference>
<dbReference type="GO" id="GO:0003723">
    <property type="term" value="F:RNA binding"/>
    <property type="evidence" value="ECO:0007669"/>
    <property type="project" value="InterPro"/>
</dbReference>
<dbReference type="SUPFAM" id="SSF50104">
    <property type="entry name" value="Translation proteins SH3-like domain"/>
    <property type="match status" value="1"/>
</dbReference>
<dbReference type="InterPro" id="IPR022669">
    <property type="entry name" value="Ribosomal_uL2_C"/>
</dbReference>
<dbReference type="RefSeq" id="XP_012181539.1">
    <property type="nucleotide sequence ID" value="XM_012326149.1"/>
</dbReference>
<dbReference type="PANTHER" id="PTHR13691">
    <property type="entry name" value="RIBOSOMAL PROTEIN L2"/>
    <property type="match status" value="1"/>
</dbReference>
<feature type="domain" description="Large ribosomal subunit protein uL2 RNA-binding" evidence="10">
    <location>
        <begin position="105"/>
        <end position="186"/>
    </location>
</feature>
<feature type="domain" description="Large ribosomal subunit protein uL2 C-terminal" evidence="9">
    <location>
        <begin position="237"/>
        <end position="367"/>
    </location>
</feature>
<dbReference type="Pfam" id="PF00181">
    <property type="entry name" value="Ribosomal_L2_N"/>
    <property type="match status" value="1"/>
</dbReference>
<dbReference type="InterPro" id="IPR014726">
    <property type="entry name" value="Ribosomal_uL2_dom3"/>
</dbReference>
<evidence type="ECO:0000256" key="5">
    <source>
        <dbReference type="ARBA" id="ARBA00023274"/>
    </source>
</evidence>
<dbReference type="InterPro" id="IPR008991">
    <property type="entry name" value="Translation_prot_SH3-like_sf"/>
</dbReference>
<evidence type="ECO:0000259" key="10">
    <source>
        <dbReference type="SMART" id="SM01383"/>
    </source>
</evidence>
<dbReference type="InParanoid" id="J4IA42"/>
<dbReference type="SMART" id="SM01382">
    <property type="entry name" value="Ribosomal_L2_C"/>
    <property type="match status" value="1"/>
</dbReference>
<evidence type="ECO:0000259" key="9">
    <source>
        <dbReference type="SMART" id="SM01382"/>
    </source>
</evidence>
<gene>
    <name evidence="11" type="ORF">FIBRA_04339</name>
</gene>
<comment type="subcellular location">
    <subcellularLocation>
        <location evidence="1">Mitochondrion</location>
    </subcellularLocation>
</comment>
<feature type="compositionally biased region" description="Basic residues" evidence="8">
    <location>
        <begin position="348"/>
        <end position="361"/>
    </location>
</feature>
<evidence type="ECO:0000256" key="8">
    <source>
        <dbReference type="SAM" id="MobiDB-lite"/>
    </source>
</evidence>
<feature type="region of interest" description="Disordered" evidence="8">
    <location>
        <begin position="1"/>
        <end position="24"/>
    </location>
</feature>
<dbReference type="GeneID" id="24097167"/>
<evidence type="ECO:0000313" key="12">
    <source>
        <dbReference type="Proteomes" id="UP000006352"/>
    </source>
</evidence>
<evidence type="ECO:0000256" key="7">
    <source>
        <dbReference type="ARBA" id="ARBA00069872"/>
    </source>
</evidence>
<evidence type="ECO:0000256" key="1">
    <source>
        <dbReference type="ARBA" id="ARBA00004173"/>
    </source>
</evidence>
<dbReference type="Gene3D" id="2.40.50.140">
    <property type="entry name" value="Nucleic acid-binding proteins"/>
    <property type="match status" value="1"/>
</dbReference>
<dbReference type="Gene3D" id="2.30.30.30">
    <property type="match status" value="1"/>
</dbReference>
<dbReference type="PANTHER" id="PTHR13691:SF5">
    <property type="entry name" value="LARGE RIBOSOMAL SUBUNIT PROTEIN UL2M"/>
    <property type="match status" value="1"/>
</dbReference>
<dbReference type="GO" id="GO:0003735">
    <property type="term" value="F:structural constituent of ribosome"/>
    <property type="evidence" value="ECO:0007669"/>
    <property type="project" value="InterPro"/>
</dbReference>
<dbReference type="AlphaFoldDB" id="J4IA42"/>
<comment type="function">
    <text evidence="6">Component of the mitochondrial ribosome (mitoribosome), a dedicated translation machinery responsible for the synthesis of mitochondrial genome-encoded proteins, including at least some of the essential transmembrane subunits of the mitochondrial respiratory chain. The mitoribosomes are attached to the mitochondrial inner membrane and translation products are cotranslationally integrated into the membrane.</text>
</comment>
<evidence type="ECO:0000256" key="6">
    <source>
        <dbReference type="ARBA" id="ARBA00037226"/>
    </source>
</evidence>
<dbReference type="FunFam" id="4.10.950.10:FF:000001">
    <property type="entry name" value="50S ribosomal protein L2"/>
    <property type="match status" value="1"/>
</dbReference>
<dbReference type="Pfam" id="PF03947">
    <property type="entry name" value="Ribosomal_L2_C"/>
    <property type="match status" value="1"/>
</dbReference>
<comment type="similarity">
    <text evidence="2">Belongs to the universal ribosomal protein uL2 family.</text>
</comment>
<organism evidence="11 12">
    <name type="scientific">Fibroporia radiculosa</name>
    <dbReference type="NCBI Taxonomy" id="599839"/>
    <lineage>
        <taxon>Eukaryota</taxon>
        <taxon>Fungi</taxon>
        <taxon>Dikarya</taxon>
        <taxon>Basidiomycota</taxon>
        <taxon>Agaricomycotina</taxon>
        <taxon>Agaricomycetes</taxon>
        <taxon>Polyporales</taxon>
        <taxon>Fibroporiaceae</taxon>
        <taxon>Fibroporia</taxon>
    </lineage>
</organism>
<protein>
    <recommendedName>
        <fullName evidence="7">Large ribosomal subunit protein uL2m</fullName>
    </recommendedName>
</protein>
<feature type="compositionally biased region" description="Basic and acidic residues" evidence="8">
    <location>
        <begin position="388"/>
        <end position="401"/>
    </location>
</feature>
<dbReference type="GO" id="GO:0032543">
    <property type="term" value="P:mitochondrial translation"/>
    <property type="evidence" value="ECO:0007669"/>
    <property type="project" value="TreeGrafter"/>
</dbReference>
<dbReference type="STRING" id="599839.J4IA42"/>
<feature type="region of interest" description="Disordered" evidence="8">
    <location>
        <begin position="338"/>
        <end position="401"/>
    </location>
</feature>
<reference evidence="11 12" key="1">
    <citation type="journal article" date="2012" name="Appl. Environ. Microbiol.">
        <title>Short-read sequencing for genomic analysis of the brown rot fungus Fibroporia radiculosa.</title>
        <authorList>
            <person name="Tang J.D."/>
            <person name="Perkins A.D."/>
            <person name="Sonstegard T.S."/>
            <person name="Schroeder S.G."/>
            <person name="Burgess S.C."/>
            <person name="Diehl S.V."/>
        </authorList>
    </citation>
    <scope>NUCLEOTIDE SEQUENCE [LARGE SCALE GENOMIC DNA]</scope>
    <source>
        <strain evidence="11 12">TFFH 294</strain>
    </source>
</reference>
<proteinExistence type="inferred from homology"/>
<sequence length="401" mass="44167">MTSNVRLEIGETHHGRGLEKATASPSSRVAFRSCTTGLARTYATEATAQHLPTDVNAALSRTSVLFKTYKPVSPGIRHLKRPLAPHIYKGRPLRLLTVALRKKGGRNNTGRITVRSRGGGHKRRIRLVDFVRSEPGPHDVVRVEYDPNRSAHIALLKNRNPNVDGSKVWSYILACEGLRAGHVVESFRQGIPEGLVPGFVDSKDVRGKVLDHTDQEGQVQSTSTASLALGVLRSLTIKPGNVLPLRLIPTGTIIHSISLDPQGRAILVRSAGTFAQVVAHEDSGRYTQVRLQSGEVRKILQDCVATIGKVSNPLWKNRNLGKAGRSRWLGRRPHVRGMAMNRCDHPHGGGRGKSKGNKHPRSIWGWLTKGKRTRKPGPKGPKNSNKMVVRERPRGKEKRSN</sequence>
<evidence type="ECO:0000256" key="4">
    <source>
        <dbReference type="ARBA" id="ARBA00023128"/>
    </source>
</evidence>
<dbReference type="GO" id="GO:0016740">
    <property type="term" value="F:transferase activity"/>
    <property type="evidence" value="ECO:0007669"/>
    <property type="project" value="InterPro"/>
</dbReference>
<dbReference type="InterPro" id="IPR012340">
    <property type="entry name" value="NA-bd_OB-fold"/>
</dbReference>